<dbReference type="Proteomes" id="UP000619033">
    <property type="component" value="Unassembled WGS sequence"/>
</dbReference>
<dbReference type="Pfam" id="PF02782">
    <property type="entry name" value="FGGY_C"/>
    <property type="match status" value="1"/>
</dbReference>
<dbReference type="InterPro" id="IPR018484">
    <property type="entry name" value="FGGY_N"/>
</dbReference>
<dbReference type="InterPro" id="IPR018485">
    <property type="entry name" value="FGGY_C"/>
</dbReference>
<dbReference type="PANTHER" id="PTHR43095">
    <property type="entry name" value="SUGAR KINASE"/>
    <property type="match status" value="1"/>
</dbReference>
<evidence type="ECO:0000256" key="2">
    <source>
        <dbReference type="ARBA" id="ARBA00022679"/>
    </source>
</evidence>
<proteinExistence type="inferred from homology"/>
<dbReference type="InterPro" id="IPR050406">
    <property type="entry name" value="FGGY_Carb_Kinase"/>
</dbReference>
<sequence length="500" mass="52539">MTRRDLPLVLAIDAGGTAVKVALIDAFGRVEALQAAAVATLHHPDGRVERDPVAFWQATATAIRGLMQHADAASRLVAVGCTGFGNGIFLVDGAGQPTRPCIVSVDHRAQPLADRLHRDGRATLISQMNGQRIWGGQTVMQLAHLAETEPEVMAASRWALSCKDYLRMCLTGTAATDPTDASGGGLMDLNRASHSTEIWQVLALPSLTPRLPPVVSSSAVAGRVNAAAAAQTGLPEGLPVASGMMDVAACALGAGVTSSDRMVMIAGTWAINALEVQATTVNDPPILNMLHRDGAARLVAEGSPSSAANLGWYIDRAMAGRMTMAEAMEAMARVPVAARRCRFLPYVHGPLPRQGTFIGLAASDDAGSMIRAICEAVAFQHRRHAEEILRHADGHWPAAIRLTGGAARSPHWAQIFADVCGRPVEVVEAEEVGALGAAICAAVAGGLYRDLGAASTAMCRIGRSHAPSKDHTALYEQGYKEFQRLDRGMMDLAAATSAPP</sequence>
<evidence type="ECO:0000313" key="6">
    <source>
        <dbReference type="EMBL" id="MBL4928196.1"/>
    </source>
</evidence>
<dbReference type="InterPro" id="IPR043129">
    <property type="entry name" value="ATPase_NBD"/>
</dbReference>
<reference evidence="6" key="1">
    <citation type="submission" date="2021-01" db="EMBL/GenBank/DDBJ databases">
        <title>Genome seq and assembly of Tabrizicola sp. KVB23.</title>
        <authorList>
            <person name="Chhetri G."/>
        </authorList>
    </citation>
    <scope>NUCLEOTIDE SEQUENCE</scope>
    <source>
        <strain evidence="6">KVB23</strain>
    </source>
</reference>
<dbReference type="RefSeq" id="WP_202659687.1">
    <property type="nucleotide sequence ID" value="NZ_JAESVP010000004.1"/>
</dbReference>
<keyword evidence="3 6" id="KW-0418">Kinase</keyword>
<name>A0A8J7MQZ6_9RHOB</name>
<keyword evidence="2" id="KW-0808">Transferase</keyword>
<dbReference type="CDD" id="cd07802">
    <property type="entry name" value="ASKHA_NBD_FGGY_EcLyxK-like"/>
    <property type="match status" value="1"/>
</dbReference>
<dbReference type="GO" id="GO:0005975">
    <property type="term" value="P:carbohydrate metabolic process"/>
    <property type="evidence" value="ECO:0007669"/>
    <property type="project" value="InterPro"/>
</dbReference>
<keyword evidence="7" id="KW-1185">Reference proteome</keyword>
<feature type="domain" description="Carbohydrate kinase FGGY N-terminal" evidence="4">
    <location>
        <begin position="9"/>
        <end position="253"/>
    </location>
</feature>
<dbReference type="Gene3D" id="3.30.420.40">
    <property type="match status" value="2"/>
</dbReference>
<dbReference type="InterPro" id="IPR000577">
    <property type="entry name" value="Carb_kinase_FGGY"/>
</dbReference>
<dbReference type="PANTHER" id="PTHR43095:SF3">
    <property type="entry name" value="L-XYLULOSE_3-KETO-L-GULONATE KINASE"/>
    <property type="match status" value="1"/>
</dbReference>
<dbReference type="AlphaFoldDB" id="A0A8J7MQZ6"/>
<dbReference type="GO" id="GO:0016301">
    <property type="term" value="F:kinase activity"/>
    <property type="evidence" value="ECO:0007669"/>
    <property type="project" value="UniProtKB-KW"/>
</dbReference>
<comment type="caution">
    <text evidence="6">The sequence shown here is derived from an EMBL/GenBank/DDBJ whole genome shotgun (WGS) entry which is preliminary data.</text>
</comment>
<comment type="similarity">
    <text evidence="1">Belongs to the FGGY kinase family.</text>
</comment>
<evidence type="ECO:0000256" key="1">
    <source>
        <dbReference type="ARBA" id="ARBA00009156"/>
    </source>
</evidence>
<dbReference type="EMBL" id="JAESVP010000004">
    <property type="protein sequence ID" value="MBL4928196.1"/>
    <property type="molecule type" value="Genomic_DNA"/>
</dbReference>
<dbReference type="Pfam" id="PF00370">
    <property type="entry name" value="FGGY_N"/>
    <property type="match status" value="1"/>
</dbReference>
<evidence type="ECO:0000256" key="3">
    <source>
        <dbReference type="ARBA" id="ARBA00022777"/>
    </source>
</evidence>
<organism evidence="6 7">
    <name type="scientific">Fuscibacter oryzae</name>
    <dbReference type="NCBI Taxonomy" id="2803939"/>
    <lineage>
        <taxon>Bacteria</taxon>
        <taxon>Pseudomonadati</taxon>
        <taxon>Pseudomonadota</taxon>
        <taxon>Alphaproteobacteria</taxon>
        <taxon>Rhodobacterales</taxon>
        <taxon>Paracoccaceae</taxon>
        <taxon>Fuscibacter</taxon>
    </lineage>
</organism>
<evidence type="ECO:0000259" key="4">
    <source>
        <dbReference type="Pfam" id="PF00370"/>
    </source>
</evidence>
<accession>A0A8J7MQZ6</accession>
<dbReference type="PIRSF" id="PIRSF000538">
    <property type="entry name" value="GlpK"/>
    <property type="match status" value="1"/>
</dbReference>
<feature type="domain" description="Carbohydrate kinase FGGY C-terminal" evidence="5">
    <location>
        <begin position="263"/>
        <end position="444"/>
    </location>
</feature>
<dbReference type="SUPFAM" id="SSF53067">
    <property type="entry name" value="Actin-like ATPase domain"/>
    <property type="match status" value="2"/>
</dbReference>
<evidence type="ECO:0000313" key="7">
    <source>
        <dbReference type="Proteomes" id="UP000619033"/>
    </source>
</evidence>
<evidence type="ECO:0000259" key="5">
    <source>
        <dbReference type="Pfam" id="PF02782"/>
    </source>
</evidence>
<protein>
    <submittedName>
        <fullName evidence="6">Carbohydrate kinase</fullName>
    </submittedName>
</protein>
<gene>
    <name evidence="6" type="ORF">JI744_08785</name>
</gene>